<comment type="similarity">
    <text evidence="1">Belongs to the bacterial secretin family.</text>
</comment>
<sequence>MIGGSRAWFKAAAIRRGLVLTLLFACLPASTLAQQEMEIIALRHRTLDQVLPALQPLLEAGGTLSGMNDQLILRASRRNREQIKQALAAIDTPARRLLIRVSQNRDAESRQQGAEVGGRLVFGEQGRITQPSSGTKGNTRIEVRRGASGITAQAHDRQSTESSGSTQMVQVVEGGRALIQVGQSLPIPLRQVAFGPRGVAVSEGIVYRDLGQGFYAAPRVVGDRVTLEISPQFDSPGNQGYGSILTQRLSTTVSGRLGEWLELGGSSQQTNLGERGNLGNGSSQAGDRRSVWLQVEELP</sequence>
<reference evidence="4 5" key="1">
    <citation type="submission" date="2020-10" db="EMBL/GenBank/DDBJ databases">
        <title>Connecting structure to function with the recovery of over 1000 high-quality activated sludge metagenome-assembled genomes encoding full-length rRNA genes using long-read sequencing.</title>
        <authorList>
            <person name="Singleton C.M."/>
            <person name="Petriglieri F."/>
            <person name="Kristensen J.M."/>
            <person name="Kirkegaard R.H."/>
            <person name="Michaelsen T.Y."/>
            <person name="Andersen M.H."/>
            <person name="Karst S.M."/>
            <person name="Dueholm M.S."/>
            <person name="Nielsen P.H."/>
            <person name="Albertsen M."/>
        </authorList>
    </citation>
    <scope>NUCLEOTIDE SEQUENCE [LARGE SCALE GENOMIC DNA]</scope>
    <source>
        <strain evidence="4">EsbW_18-Q3-R4-48_BATAC.285</strain>
    </source>
</reference>
<proteinExistence type="inferred from homology"/>
<dbReference type="Pfam" id="PF00263">
    <property type="entry name" value="Secretin"/>
    <property type="match status" value="1"/>
</dbReference>
<dbReference type="AlphaFoldDB" id="A0A935Q2P2"/>
<evidence type="ECO:0000313" key="5">
    <source>
        <dbReference type="Proteomes" id="UP000697998"/>
    </source>
</evidence>
<evidence type="ECO:0000256" key="2">
    <source>
        <dbReference type="SAM" id="MobiDB-lite"/>
    </source>
</evidence>
<evidence type="ECO:0000259" key="3">
    <source>
        <dbReference type="Pfam" id="PF00263"/>
    </source>
</evidence>
<evidence type="ECO:0000256" key="1">
    <source>
        <dbReference type="RuleBase" id="RU004003"/>
    </source>
</evidence>
<accession>A0A935Q2P2</accession>
<gene>
    <name evidence="4" type="ORF">IPJ27_17800</name>
</gene>
<evidence type="ECO:0000313" key="4">
    <source>
        <dbReference type="EMBL" id="MBK7676456.1"/>
    </source>
</evidence>
<organism evidence="4 5">
    <name type="scientific">Candidatus Accumulibacter proximus</name>
    <dbReference type="NCBI Taxonomy" id="2954385"/>
    <lineage>
        <taxon>Bacteria</taxon>
        <taxon>Pseudomonadati</taxon>
        <taxon>Pseudomonadota</taxon>
        <taxon>Betaproteobacteria</taxon>
        <taxon>Candidatus Accumulibacter</taxon>
    </lineage>
</organism>
<feature type="region of interest" description="Disordered" evidence="2">
    <location>
        <begin position="266"/>
        <end position="287"/>
    </location>
</feature>
<dbReference type="InterPro" id="IPR004846">
    <property type="entry name" value="T2SS/T3SS_dom"/>
</dbReference>
<dbReference type="GO" id="GO:0009306">
    <property type="term" value="P:protein secretion"/>
    <property type="evidence" value="ECO:0007669"/>
    <property type="project" value="InterPro"/>
</dbReference>
<dbReference type="Proteomes" id="UP000697998">
    <property type="component" value="Unassembled WGS sequence"/>
</dbReference>
<dbReference type="EMBL" id="JADJMH010000019">
    <property type="protein sequence ID" value="MBK7676456.1"/>
    <property type="molecule type" value="Genomic_DNA"/>
</dbReference>
<feature type="domain" description="Type II/III secretion system secretin-like" evidence="3">
    <location>
        <begin position="165"/>
        <end position="271"/>
    </location>
</feature>
<protein>
    <recommendedName>
        <fullName evidence="3">Type II/III secretion system secretin-like domain-containing protein</fullName>
    </recommendedName>
</protein>
<comment type="caution">
    <text evidence="4">The sequence shown here is derived from an EMBL/GenBank/DDBJ whole genome shotgun (WGS) entry which is preliminary data.</text>
</comment>
<name>A0A935Q2P2_9PROT</name>